<evidence type="ECO:0000259" key="3">
    <source>
        <dbReference type="PROSITE" id="PS50977"/>
    </source>
</evidence>
<dbReference type="Proteomes" id="UP000035034">
    <property type="component" value="Unassembled WGS sequence"/>
</dbReference>
<dbReference type="GO" id="GO:0000976">
    <property type="term" value="F:transcription cis-regulatory region binding"/>
    <property type="evidence" value="ECO:0007669"/>
    <property type="project" value="TreeGrafter"/>
</dbReference>
<feature type="DNA-binding region" description="H-T-H motif" evidence="2">
    <location>
        <begin position="30"/>
        <end position="49"/>
    </location>
</feature>
<keyword evidence="1 2" id="KW-0238">DNA-binding</keyword>
<gene>
    <name evidence="4" type="ORF">GOEFS_068_00200</name>
</gene>
<protein>
    <submittedName>
        <fullName evidence="4">Putative TetR family transcriptional regulator</fullName>
    </submittedName>
</protein>
<dbReference type="eggNOG" id="COG1309">
    <property type="taxonomic scope" value="Bacteria"/>
</dbReference>
<dbReference type="EMBL" id="BAEH01000068">
    <property type="protein sequence ID" value="GAB18874.1"/>
    <property type="molecule type" value="Genomic_DNA"/>
</dbReference>
<dbReference type="OrthoDB" id="6077212at2"/>
<dbReference type="PANTHER" id="PTHR30055">
    <property type="entry name" value="HTH-TYPE TRANSCRIPTIONAL REGULATOR RUTR"/>
    <property type="match status" value="1"/>
</dbReference>
<proteinExistence type="predicted"/>
<evidence type="ECO:0000313" key="5">
    <source>
        <dbReference type="Proteomes" id="UP000035034"/>
    </source>
</evidence>
<organism evidence="4 5">
    <name type="scientific">Gordonia effusa NBRC 100432</name>
    <dbReference type="NCBI Taxonomy" id="1077974"/>
    <lineage>
        <taxon>Bacteria</taxon>
        <taxon>Bacillati</taxon>
        <taxon>Actinomycetota</taxon>
        <taxon>Actinomycetes</taxon>
        <taxon>Mycobacteriales</taxon>
        <taxon>Gordoniaceae</taxon>
        <taxon>Gordonia</taxon>
    </lineage>
</organism>
<reference evidence="4 5" key="1">
    <citation type="submission" date="2011-12" db="EMBL/GenBank/DDBJ databases">
        <title>Whole genome shotgun sequence of Gordonia effusa NBRC 100432.</title>
        <authorList>
            <person name="Yoshida I."/>
            <person name="Takarada H."/>
            <person name="Hosoyama A."/>
            <person name="Tsuchikane K."/>
            <person name="Katsumata H."/>
            <person name="Yamazaki S."/>
            <person name="Fujita N."/>
        </authorList>
    </citation>
    <scope>NUCLEOTIDE SEQUENCE [LARGE SCALE GENOMIC DNA]</scope>
    <source>
        <strain evidence="4 5">NBRC 100432</strain>
    </source>
</reference>
<dbReference type="PROSITE" id="PS50977">
    <property type="entry name" value="HTH_TETR_2"/>
    <property type="match status" value="1"/>
</dbReference>
<dbReference type="STRING" id="1077974.GOEFS_068_00200"/>
<evidence type="ECO:0000256" key="2">
    <source>
        <dbReference type="PROSITE-ProRule" id="PRU00335"/>
    </source>
</evidence>
<dbReference type="InterPro" id="IPR009057">
    <property type="entry name" value="Homeodomain-like_sf"/>
</dbReference>
<name>H0R1C3_9ACTN</name>
<dbReference type="GO" id="GO:0003700">
    <property type="term" value="F:DNA-binding transcription factor activity"/>
    <property type="evidence" value="ECO:0007669"/>
    <property type="project" value="TreeGrafter"/>
</dbReference>
<dbReference type="InterPro" id="IPR050109">
    <property type="entry name" value="HTH-type_TetR-like_transc_reg"/>
</dbReference>
<dbReference type="Gene3D" id="1.10.357.10">
    <property type="entry name" value="Tetracycline Repressor, domain 2"/>
    <property type="match status" value="1"/>
</dbReference>
<keyword evidence="5" id="KW-1185">Reference proteome</keyword>
<evidence type="ECO:0000256" key="1">
    <source>
        <dbReference type="ARBA" id="ARBA00023125"/>
    </source>
</evidence>
<feature type="domain" description="HTH tetR-type" evidence="3">
    <location>
        <begin position="7"/>
        <end position="67"/>
    </location>
</feature>
<sequence>MKSQSADDTGRRILDATIAAVTAFGTKHASVEAIAKRAGVSHMTVYRRWPRKEQLFAAAFDREAGALYASLDAVVAGEDDFENALVVGFTEIFWTFYNHPLVTGEYERSPEVVLMAFTAAAEPTMRRSIDYLAGQVESRAGLSGELATALAECSVRITHSLLLTSLASRPFADRSAVSVWARTTLLPLMQIATRSAGEPGR</sequence>
<accession>H0R1C3</accession>
<evidence type="ECO:0000313" key="4">
    <source>
        <dbReference type="EMBL" id="GAB18874.1"/>
    </source>
</evidence>
<dbReference type="RefSeq" id="WP_007318210.1">
    <property type="nucleotide sequence ID" value="NZ_BAEH01000068.1"/>
</dbReference>
<dbReference type="AlphaFoldDB" id="H0R1C3"/>
<dbReference type="PANTHER" id="PTHR30055:SF153">
    <property type="entry name" value="HTH-TYPE TRANSCRIPTIONAL REPRESSOR RV3405C"/>
    <property type="match status" value="1"/>
</dbReference>
<comment type="caution">
    <text evidence="4">The sequence shown here is derived from an EMBL/GenBank/DDBJ whole genome shotgun (WGS) entry which is preliminary data.</text>
</comment>
<dbReference type="InterPro" id="IPR001647">
    <property type="entry name" value="HTH_TetR"/>
</dbReference>
<dbReference type="Pfam" id="PF00440">
    <property type="entry name" value="TetR_N"/>
    <property type="match status" value="1"/>
</dbReference>
<dbReference type="SUPFAM" id="SSF46689">
    <property type="entry name" value="Homeodomain-like"/>
    <property type="match status" value="1"/>
</dbReference>